<accession>A0A9W7Y6X5</accession>
<feature type="transmembrane region" description="Helical" evidence="2">
    <location>
        <begin position="134"/>
        <end position="157"/>
    </location>
</feature>
<feature type="transmembrane region" description="Helical" evidence="2">
    <location>
        <begin position="216"/>
        <end position="237"/>
    </location>
</feature>
<dbReference type="InterPro" id="IPR040410">
    <property type="entry name" value="UPF0658_Golgi"/>
</dbReference>
<proteinExistence type="predicted"/>
<feature type="region of interest" description="Disordered" evidence="1">
    <location>
        <begin position="337"/>
        <end position="362"/>
    </location>
</feature>
<comment type="caution">
    <text evidence="3">The sequence shown here is derived from an EMBL/GenBank/DDBJ whole genome shotgun (WGS) entry which is preliminary data.</text>
</comment>
<dbReference type="Proteomes" id="UP001149813">
    <property type="component" value="Unassembled WGS sequence"/>
</dbReference>
<sequence>MSSLLPNAGIARVYVLAVLVLAFVFIMSEAYILYLTKQGEKIINTNQWQIPEVQDAVSSSITTYMVYNVLFILAQVYIIFLCLEALMYKNTIQVIAVIVFYIVCQTYTAARYISFYVLPSLAARIFLRDRNMQLMQVSVMAMYAIALASLVVLSYKLKKDVGWSVFRKLGADISLHRAYAWHQCLTILLKIDIYFVGSYLVQMTALILKADDIETWLQITVFIPFCIVVIVGAFYALYGERRRLMIAIASCIFLSVGYFIFKIVRVCDSSIVNKPGDPYADNRPFIMITIVTCMLLVIATGLASIKCIQNFDSGLKEAIAYDEMRIRHQKMYATAVPTDEKHESGRLLSSQDSPTRDRFALD</sequence>
<evidence type="ECO:0000256" key="1">
    <source>
        <dbReference type="SAM" id="MobiDB-lite"/>
    </source>
</evidence>
<dbReference type="OrthoDB" id="406833at2759"/>
<protein>
    <submittedName>
        <fullName evidence="3">Uncharacterized protein</fullName>
    </submittedName>
</protein>
<feature type="transmembrane region" description="Helical" evidence="2">
    <location>
        <begin position="12"/>
        <end position="34"/>
    </location>
</feature>
<feature type="transmembrane region" description="Helical" evidence="2">
    <location>
        <begin position="65"/>
        <end position="87"/>
    </location>
</feature>
<keyword evidence="4" id="KW-1185">Reference proteome</keyword>
<evidence type="ECO:0000313" key="4">
    <source>
        <dbReference type="Proteomes" id="UP001149813"/>
    </source>
</evidence>
<dbReference type="GO" id="GO:0005794">
    <property type="term" value="C:Golgi apparatus"/>
    <property type="evidence" value="ECO:0007669"/>
    <property type="project" value="TreeGrafter"/>
</dbReference>
<feature type="transmembrane region" description="Helical" evidence="2">
    <location>
        <begin position="244"/>
        <end position="264"/>
    </location>
</feature>
<keyword evidence="2" id="KW-1133">Transmembrane helix</keyword>
<dbReference type="AlphaFoldDB" id="A0A9W7Y6X5"/>
<feature type="transmembrane region" description="Helical" evidence="2">
    <location>
        <begin position="284"/>
        <end position="305"/>
    </location>
</feature>
<feature type="transmembrane region" description="Helical" evidence="2">
    <location>
        <begin position="178"/>
        <end position="196"/>
    </location>
</feature>
<feature type="transmembrane region" description="Helical" evidence="2">
    <location>
        <begin position="94"/>
        <end position="114"/>
    </location>
</feature>
<dbReference type="EMBL" id="JANBOJ010000001">
    <property type="protein sequence ID" value="KAJ1725795.1"/>
    <property type="molecule type" value="Genomic_DNA"/>
</dbReference>
<evidence type="ECO:0000256" key="2">
    <source>
        <dbReference type="SAM" id="Phobius"/>
    </source>
</evidence>
<reference evidence="3" key="1">
    <citation type="submission" date="2022-07" db="EMBL/GenBank/DDBJ databases">
        <title>Phylogenomic reconstructions and comparative analyses of Kickxellomycotina fungi.</title>
        <authorList>
            <person name="Reynolds N.K."/>
            <person name="Stajich J.E."/>
            <person name="Barry K."/>
            <person name="Grigoriev I.V."/>
            <person name="Crous P."/>
            <person name="Smith M.E."/>
        </authorList>
    </citation>
    <scope>NUCLEOTIDE SEQUENCE</scope>
    <source>
        <strain evidence="3">NBRC 32514</strain>
    </source>
</reference>
<gene>
    <name evidence="3" type="ORF">LPJ53_000056</name>
</gene>
<dbReference type="PANTHER" id="PTHR34391">
    <property type="entry name" value="UPF0658 GOLGI APPARATUS MEMBRANE PROTEIN C1952.10C-RELATED"/>
    <property type="match status" value="1"/>
</dbReference>
<name>A0A9W7Y6X5_9FUNG</name>
<dbReference type="PANTHER" id="PTHR34391:SF1">
    <property type="entry name" value="UPF0658 GOLGI APPARATUS MEMBRANE PROTEIN C1952.10C-RELATED"/>
    <property type="match status" value="1"/>
</dbReference>
<evidence type="ECO:0000313" key="3">
    <source>
        <dbReference type="EMBL" id="KAJ1725795.1"/>
    </source>
</evidence>
<organism evidence="3 4">
    <name type="scientific">Coemansia erecta</name>
    <dbReference type="NCBI Taxonomy" id="147472"/>
    <lineage>
        <taxon>Eukaryota</taxon>
        <taxon>Fungi</taxon>
        <taxon>Fungi incertae sedis</taxon>
        <taxon>Zoopagomycota</taxon>
        <taxon>Kickxellomycotina</taxon>
        <taxon>Kickxellomycetes</taxon>
        <taxon>Kickxellales</taxon>
        <taxon>Kickxellaceae</taxon>
        <taxon>Coemansia</taxon>
    </lineage>
</organism>
<keyword evidence="2" id="KW-0472">Membrane</keyword>
<keyword evidence="2" id="KW-0812">Transmembrane</keyword>